<keyword evidence="2" id="KW-1185">Reference proteome</keyword>
<comment type="caution">
    <text evidence="1">The sequence shown here is derived from an EMBL/GenBank/DDBJ whole genome shotgun (WGS) entry which is preliminary data.</text>
</comment>
<reference evidence="1 2" key="1">
    <citation type="submission" date="2012-05" db="EMBL/GenBank/DDBJ databases">
        <title>Recombination and specialization in a pathogen metapopulation.</title>
        <authorList>
            <person name="Gardiner A."/>
            <person name="Kemen E."/>
            <person name="Schultz-Larsen T."/>
            <person name="MacLean D."/>
            <person name="Van Oosterhout C."/>
            <person name="Jones J.D.G."/>
        </authorList>
    </citation>
    <scope>NUCLEOTIDE SEQUENCE [LARGE SCALE GENOMIC DNA]</scope>
    <source>
        <strain evidence="1 2">Ac Nc2</strain>
    </source>
</reference>
<dbReference type="AlphaFoldDB" id="A0A024GG42"/>
<organism evidence="1 2">
    <name type="scientific">Albugo candida</name>
    <dbReference type="NCBI Taxonomy" id="65357"/>
    <lineage>
        <taxon>Eukaryota</taxon>
        <taxon>Sar</taxon>
        <taxon>Stramenopiles</taxon>
        <taxon>Oomycota</taxon>
        <taxon>Peronosporomycetes</taxon>
        <taxon>Albuginales</taxon>
        <taxon>Albuginaceae</taxon>
        <taxon>Albugo</taxon>
    </lineage>
</organism>
<dbReference type="EMBL" id="CAIX01000105">
    <property type="protein sequence ID" value="CCI45733.1"/>
    <property type="molecule type" value="Genomic_DNA"/>
</dbReference>
<evidence type="ECO:0000313" key="1">
    <source>
        <dbReference type="EMBL" id="CCI45733.1"/>
    </source>
</evidence>
<dbReference type="OrthoDB" id="3971593at2759"/>
<name>A0A024GG42_9STRA</name>
<dbReference type="Proteomes" id="UP000053237">
    <property type="component" value="Unassembled WGS sequence"/>
</dbReference>
<evidence type="ECO:0000313" key="2">
    <source>
        <dbReference type="Proteomes" id="UP000053237"/>
    </source>
</evidence>
<gene>
    <name evidence="1" type="ORF">BN9_066300</name>
</gene>
<proteinExistence type="predicted"/>
<accession>A0A024GG42</accession>
<protein>
    <submittedName>
        <fullName evidence="1">Uncharacterized protein</fullName>
    </submittedName>
</protein>
<sequence length="82" mass="9547">MVKKMPRMRVGKRQVGSPGFAPFEKTIFYVKWTKSRSKMISTGLRGTVPYYEYALDLILDIENPNEQHLTQMQQDKSPPRIS</sequence>
<dbReference type="InParanoid" id="A0A024GG42"/>